<gene>
    <name evidence="1" type="ORF">VITISV_026248</name>
</gene>
<accession>A5AQ44</accession>
<evidence type="ECO:0000313" key="1">
    <source>
        <dbReference type="EMBL" id="CAN80301.1"/>
    </source>
</evidence>
<reference evidence="1" key="1">
    <citation type="journal article" date="2007" name="PLoS ONE">
        <title>The first genome sequence of an elite grapevine cultivar (Pinot noir Vitis vinifera L.): coping with a highly heterozygous genome.</title>
        <authorList>
            <person name="Velasco R."/>
            <person name="Zharkikh A."/>
            <person name="Troggio M."/>
            <person name="Cartwright D.A."/>
            <person name="Cestaro A."/>
            <person name="Pruss D."/>
            <person name="Pindo M."/>
            <person name="FitzGerald L.M."/>
            <person name="Vezzulli S."/>
            <person name="Reid J."/>
            <person name="Malacarne G."/>
            <person name="Iliev D."/>
            <person name="Coppola G."/>
            <person name="Wardell B."/>
            <person name="Micheletti D."/>
            <person name="Macalma T."/>
            <person name="Facci M."/>
            <person name="Mitchell J.T."/>
            <person name="Perazzolli M."/>
            <person name="Eldredge G."/>
            <person name="Gatto P."/>
            <person name="Oyzerski R."/>
            <person name="Moretto M."/>
            <person name="Gutin N."/>
            <person name="Stefanini M."/>
            <person name="Chen Y."/>
            <person name="Segala C."/>
            <person name="Davenport C."/>
            <person name="Dematte L."/>
            <person name="Mraz A."/>
            <person name="Battilana J."/>
            <person name="Stormo K."/>
            <person name="Costa F."/>
            <person name="Tao Q."/>
            <person name="Si-Ammour A."/>
            <person name="Harkins T."/>
            <person name="Lackey A."/>
            <person name="Perbost C."/>
            <person name="Taillon B."/>
            <person name="Stella A."/>
            <person name="Solovyev V."/>
            <person name="Fawcett J.A."/>
            <person name="Sterck L."/>
            <person name="Vandepoele K."/>
            <person name="Grando S.M."/>
            <person name="Toppo S."/>
            <person name="Moser C."/>
            <person name="Lanchbury J."/>
            <person name="Bogden R."/>
            <person name="Skolnick M."/>
            <person name="Sgaramella V."/>
            <person name="Bhatnagar S.K."/>
            <person name="Fontana P."/>
            <person name="Gutin A."/>
            <person name="Van de Peer Y."/>
            <person name="Salamini F."/>
            <person name="Viola R."/>
        </authorList>
    </citation>
    <scope>NUCLEOTIDE SEQUENCE</scope>
</reference>
<name>A5AQ44_VITVI</name>
<dbReference type="AlphaFoldDB" id="A5AQ44"/>
<organism evidence="1">
    <name type="scientific">Vitis vinifera</name>
    <name type="common">Grape</name>
    <dbReference type="NCBI Taxonomy" id="29760"/>
    <lineage>
        <taxon>Eukaryota</taxon>
        <taxon>Viridiplantae</taxon>
        <taxon>Streptophyta</taxon>
        <taxon>Embryophyta</taxon>
        <taxon>Tracheophyta</taxon>
        <taxon>Spermatophyta</taxon>
        <taxon>Magnoliopsida</taxon>
        <taxon>eudicotyledons</taxon>
        <taxon>Gunneridae</taxon>
        <taxon>Pentapetalae</taxon>
        <taxon>rosids</taxon>
        <taxon>Vitales</taxon>
        <taxon>Vitaceae</taxon>
        <taxon>Viteae</taxon>
        <taxon>Vitis</taxon>
    </lineage>
</organism>
<sequence length="99" mass="10639">MKHSRGQPLLATFGVLPGAQLMHTICRFGSHQSNASNGAQFGVEMKELEPLEADHTKLKANFVGCEITRGGLRNQPLAAKWCPSCCKISQPSCTAAKIS</sequence>
<dbReference type="EMBL" id="AM431943">
    <property type="protein sequence ID" value="CAN80301.1"/>
    <property type="molecule type" value="Genomic_DNA"/>
</dbReference>
<proteinExistence type="predicted"/>
<protein>
    <submittedName>
        <fullName evidence="1">Uncharacterized protein</fullName>
    </submittedName>
</protein>